<evidence type="ECO:0000313" key="3">
    <source>
        <dbReference type="Proteomes" id="UP000265691"/>
    </source>
</evidence>
<evidence type="ECO:0000256" key="1">
    <source>
        <dbReference type="SAM" id="Phobius"/>
    </source>
</evidence>
<dbReference type="Proteomes" id="UP000265691">
    <property type="component" value="Unassembled WGS sequence"/>
</dbReference>
<proteinExistence type="predicted"/>
<keyword evidence="1" id="KW-0472">Membrane</keyword>
<keyword evidence="1" id="KW-1133">Transmembrane helix</keyword>
<feature type="transmembrane region" description="Helical" evidence="1">
    <location>
        <begin position="12"/>
        <end position="30"/>
    </location>
</feature>
<accession>A0A3A1Y1X9</accession>
<name>A0A3A1Y1X9_9GAMM</name>
<dbReference type="EMBL" id="NRHC01000110">
    <property type="protein sequence ID" value="RIY31228.1"/>
    <property type="molecule type" value="Genomic_DNA"/>
</dbReference>
<reference evidence="2 3" key="1">
    <citation type="submission" date="2017-08" db="EMBL/GenBank/DDBJ databases">
        <title>Reclassification of Bisgaard taxon 37 and 44.</title>
        <authorList>
            <person name="Christensen H."/>
        </authorList>
    </citation>
    <scope>NUCLEOTIDE SEQUENCE [LARGE SCALE GENOMIC DNA]</scope>
    <source>
        <strain evidence="2 3">B96_3</strain>
    </source>
</reference>
<organism evidence="2 3">
    <name type="scientific">Psittacicella hinzii</name>
    <dbReference type="NCBI Taxonomy" id="2028575"/>
    <lineage>
        <taxon>Bacteria</taxon>
        <taxon>Pseudomonadati</taxon>
        <taxon>Pseudomonadota</taxon>
        <taxon>Gammaproteobacteria</taxon>
        <taxon>Pasteurellales</taxon>
        <taxon>Psittacicellaceae</taxon>
        <taxon>Psittacicella</taxon>
    </lineage>
</organism>
<gene>
    <name evidence="2" type="ORF">CKF54_07175</name>
</gene>
<keyword evidence="1" id="KW-0812">Transmembrane</keyword>
<dbReference type="AlphaFoldDB" id="A0A3A1Y1X9"/>
<comment type="caution">
    <text evidence="2">The sequence shown here is derived from an EMBL/GenBank/DDBJ whole genome shotgun (WGS) entry which is preliminary data.</text>
</comment>
<sequence length="202" mass="23623">MEVQKPKKRKKLVASILLLIVLIVALALYLNRQIFTDIQNNLSQRQDRLKVQKVIVEEIVANNQLYIPLAVGEKETYCYLISKLEDKSTLQALLEAANNTEKNQCGVVYFLPLAKTYSETKAIEYILTLKEDERRLAAYKRWLNDQYIPTADKLGHFQQYIDLVNNLDLGQEFPIFIKYQRNNQASTWYSGQRALNEFLQFR</sequence>
<evidence type="ECO:0000313" key="2">
    <source>
        <dbReference type="EMBL" id="RIY31228.1"/>
    </source>
</evidence>
<protein>
    <submittedName>
        <fullName evidence="2">Uncharacterized protein</fullName>
    </submittedName>
</protein>
<dbReference type="RefSeq" id="WP_119525675.1">
    <property type="nucleotide sequence ID" value="NZ_NRHC01000110.1"/>
</dbReference>
<dbReference type="OrthoDB" id="5679022at2"/>
<keyword evidence="3" id="KW-1185">Reference proteome</keyword>